<dbReference type="GO" id="GO:0003700">
    <property type="term" value="F:DNA-binding transcription factor activity"/>
    <property type="evidence" value="ECO:0007669"/>
    <property type="project" value="TreeGrafter"/>
</dbReference>
<reference evidence="5" key="1">
    <citation type="submission" date="2016-10" db="EMBL/GenBank/DDBJ databases">
        <authorList>
            <person name="Varghese N."/>
            <person name="Submissions S."/>
        </authorList>
    </citation>
    <scope>NUCLEOTIDE SEQUENCE [LARGE SCALE GENOMIC DNA]</scope>
    <source>
        <strain evidence="5">CGMCC 4.3525</strain>
    </source>
</reference>
<dbReference type="PANTHER" id="PTHR30055">
    <property type="entry name" value="HTH-TYPE TRANSCRIPTIONAL REGULATOR RUTR"/>
    <property type="match status" value="1"/>
</dbReference>
<dbReference type="PANTHER" id="PTHR30055:SF160">
    <property type="entry name" value="TRANSCRIPTIONAL REGULATORY PROTEIN (PROBABLY ASNC-FAMILY)-RELATED"/>
    <property type="match status" value="1"/>
</dbReference>
<evidence type="ECO:0000256" key="1">
    <source>
        <dbReference type="ARBA" id="ARBA00023125"/>
    </source>
</evidence>
<dbReference type="RefSeq" id="WP_089952517.1">
    <property type="nucleotide sequence ID" value="NZ_FOFR01000008.1"/>
</dbReference>
<dbReference type="Proteomes" id="UP000199352">
    <property type="component" value="Unassembled WGS sequence"/>
</dbReference>
<dbReference type="InterPro" id="IPR050109">
    <property type="entry name" value="HTH-type_TetR-like_transc_reg"/>
</dbReference>
<keyword evidence="5" id="KW-1185">Reference proteome</keyword>
<organism evidence="4 5">
    <name type="scientific">Lentzea xinjiangensis</name>
    <dbReference type="NCBI Taxonomy" id="402600"/>
    <lineage>
        <taxon>Bacteria</taxon>
        <taxon>Bacillati</taxon>
        <taxon>Actinomycetota</taxon>
        <taxon>Actinomycetes</taxon>
        <taxon>Pseudonocardiales</taxon>
        <taxon>Pseudonocardiaceae</taxon>
        <taxon>Lentzea</taxon>
    </lineage>
</organism>
<evidence type="ECO:0000256" key="2">
    <source>
        <dbReference type="PROSITE-ProRule" id="PRU00335"/>
    </source>
</evidence>
<proteinExistence type="predicted"/>
<dbReference type="STRING" id="402600.SAMN05216188_108175"/>
<dbReference type="AlphaFoldDB" id="A0A1H9LZ96"/>
<evidence type="ECO:0000313" key="5">
    <source>
        <dbReference type="Proteomes" id="UP000199352"/>
    </source>
</evidence>
<dbReference type="OrthoDB" id="4550691at2"/>
<dbReference type="PROSITE" id="PS50977">
    <property type="entry name" value="HTH_TETR_2"/>
    <property type="match status" value="1"/>
</dbReference>
<name>A0A1H9LZ96_9PSEU</name>
<protein>
    <submittedName>
        <fullName evidence="4">Transcriptional regulator, TetR family</fullName>
    </submittedName>
</protein>
<dbReference type="Pfam" id="PF00440">
    <property type="entry name" value="TetR_N"/>
    <property type="match status" value="1"/>
</dbReference>
<sequence length="210" mass="22899">MSTTRRKYARRLPPQERREQLLDAALALIPAGFDAVTMESVANRAQVTKPVLYDLFANRGELIGALLEREAARATGQVLAALPTDFATRSPDDAFADAVRVFVNAVVQAPDRWRLVLLPPEGTPREFRAQVELVRAGVLAQIEDLAALGLKELGLKELGLEELDGLDAELLGHAMLALAEMSGRLVLTDPGKFTPDRLVAFVSRIAHGLR</sequence>
<dbReference type="InterPro" id="IPR001647">
    <property type="entry name" value="HTH_TetR"/>
</dbReference>
<dbReference type="InterPro" id="IPR009057">
    <property type="entry name" value="Homeodomain-like_sf"/>
</dbReference>
<evidence type="ECO:0000259" key="3">
    <source>
        <dbReference type="PROSITE" id="PS50977"/>
    </source>
</evidence>
<keyword evidence="1 2" id="KW-0238">DNA-binding</keyword>
<evidence type="ECO:0000313" key="4">
    <source>
        <dbReference type="EMBL" id="SER16748.1"/>
    </source>
</evidence>
<feature type="DNA-binding region" description="H-T-H motif" evidence="2">
    <location>
        <begin position="37"/>
        <end position="56"/>
    </location>
</feature>
<gene>
    <name evidence="4" type="ORF">SAMN05216188_108175</name>
</gene>
<dbReference type="GO" id="GO:0000976">
    <property type="term" value="F:transcription cis-regulatory region binding"/>
    <property type="evidence" value="ECO:0007669"/>
    <property type="project" value="TreeGrafter"/>
</dbReference>
<dbReference type="Gene3D" id="1.10.357.10">
    <property type="entry name" value="Tetracycline Repressor, domain 2"/>
    <property type="match status" value="1"/>
</dbReference>
<feature type="domain" description="HTH tetR-type" evidence="3">
    <location>
        <begin position="14"/>
        <end position="74"/>
    </location>
</feature>
<accession>A0A1H9LZ96</accession>
<dbReference type="SUPFAM" id="SSF46689">
    <property type="entry name" value="Homeodomain-like"/>
    <property type="match status" value="1"/>
</dbReference>
<dbReference type="EMBL" id="FOFR01000008">
    <property type="protein sequence ID" value="SER16748.1"/>
    <property type="molecule type" value="Genomic_DNA"/>
</dbReference>